<feature type="compositionally biased region" description="Low complexity" evidence="1">
    <location>
        <begin position="96"/>
        <end position="105"/>
    </location>
</feature>
<feature type="compositionally biased region" description="Basic and acidic residues" evidence="1">
    <location>
        <begin position="432"/>
        <end position="441"/>
    </location>
</feature>
<dbReference type="GO" id="GO:0000329">
    <property type="term" value="C:fungal-type vacuole membrane"/>
    <property type="evidence" value="ECO:0007669"/>
    <property type="project" value="TreeGrafter"/>
</dbReference>
<gene>
    <name evidence="2" type="ORF">HETSPECPRED_007111</name>
</gene>
<feature type="compositionally biased region" description="Polar residues" evidence="1">
    <location>
        <begin position="1"/>
        <end position="29"/>
    </location>
</feature>
<dbReference type="AlphaFoldDB" id="A0A8H3EIV2"/>
<feature type="compositionally biased region" description="Basic and acidic residues" evidence="1">
    <location>
        <begin position="510"/>
        <end position="521"/>
    </location>
</feature>
<dbReference type="GO" id="GO:0031931">
    <property type="term" value="C:TORC1 complex"/>
    <property type="evidence" value="ECO:0007669"/>
    <property type="project" value="TreeGrafter"/>
</dbReference>
<reference evidence="2" key="1">
    <citation type="submission" date="2021-03" db="EMBL/GenBank/DDBJ databases">
        <authorList>
            <person name="Tagirdzhanova G."/>
        </authorList>
    </citation>
    <scope>NUCLEOTIDE SEQUENCE</scope>
</reference>
<proteinExistence type="predicted"/>
<feature type="region of interest" description="Disordered" evidence="1">
    <location>
        <begin position="307"/>
        <end position="474"/>
    </location>
</feature>
<feature type="compositionally biased region" description="Basic and acidic residues" evidence="1">
    <location>
        <begin position="149"/>
        <end position="158"/>
    </location>
</feature>
<evidence type="ECO:0000313" key="2">
    <source>
        <dbReference type="EMBL" id="CAF9907369.1"/>
    </source>
</evidence>
<feature type="compositionally biased region" description="Pro residues" evidence="1">
    <location>
        <begin position="200"/>
        <end position="212"/>
    </location>
</feature>
<comment type="caution">
    <text evidence="2">The sequence shown here is derived from an EMBL/GenBank/DDBJ whole genome shotgun (WGS) entry which is preliminary data.</text>
</comment>
<dbReference type="PANTHER" id="PTHR22794">
    <property type="entry name" value="THAP DOMAIN PROTEIN 11"/>
    <property type="match status" value="1"/>
</dbReference>
<feature type="compositionally biased region" description="Low complexity" evidence="1">
    <location>
        <begin position="344"/>
        <end position="360"/>
    </location>
</feature>
<evidence type="ECO:0000313" key="3">
    <source>
        <dbReference type="Proteomes" id="UP000664521"/>
    </source>
</evidence>
<evidence type="ECO:0000256" key="1">
    <source>
        <dbReference type="SAM" id="MobiDB-lite"/>
    </source>
</evidence>
<name>A0A8H3EIV2_9LECA</name>
<keyword evidence="3" id="KW-1185">Reference proteome</keyword>
<feature type="compositionally biased region" description="Basic and acidic residues" evidence="1">
    <location>
        <begin position="546"/>
        <end position="571"/>
    </location>
</feature>
<dbReference type="EMBL" id="CAJPDS010000005">
    <property type="protein sequence ID" value="CAF9907369.1"/>
    <property type="molecule type" value="Genomic_DNA"/>
</dbReference>
<feature type="compositionally biased region" description="Polar residues" evidence="1">
    <location>
        <begin position="106"/>
        <end position="140"/>
    </location>
</feature>
<dbReference type="OrthoDB" id="5430106at2759"/>
<sequence>MTDFHSSPAQRPQLAQQHTSSTQSLSRASPSGPALLSTSHKGPAHKSHKTHAIGHGRHSHGRLTSYGKNMNRLAKNTVAQFEEAEGHTRHHKGTKSHTPSTSPTSQNLKRNTSNVNLPRTGSKVNVKKNSSGISMQQRNGSAAKLGKLARSDKVERRSPKTQPKFSIGSDDQEDEWTEESRSQSPEVLRQVPIVRKPSQPTGPPSPDDPPVQSPSKLPQSPPQSPPQTEASHNSQISQQQPHTRHTRPPHAEAVTSRLLSRHNAAPQVTSFSAAVTPLGSGSSSAFQHQHSNATTLVNTNPSLGADGVSRFLHQNDSSGSATSGSVNQLQSALASFHREQNFKNSRSSHSPSSNSPPSKNLHAAQRAHTASHLAYPHLGTSVSRSPSPPSSKLDGNHSRASPFESPRAAAGRKPKEASKSLTQLKLDLQRIASEHEAERKKGPPAPLLQTSHSTLSVGAGVANSAEGEQERRERQYLQAGKELANAARFEDIFKKALARLENRGSLQKHKVSEDGRRDRTRSATGSLGRSSHDERAAQPANSRGRVRFEIGRAEREEERDGEQHGDGDGERLRGLLRRMWDGDSGAVAGGGDY</sequence>
<feature type="compositionally biased region" description="Polar residues" evidence="1">
    <location>
        <begin position="312"/>
        <end position="333"/>
    </location>
</feature>
<organism evidence="2 3">
    <name type="scientific">Heterodermia speciosa</name>
    <dbReference type="NCBI Taxonomy" id="116794"/>
    <lineage>
        <taxon>Eukaryota</taxon>
        <taxon>Fungi</taxon>
        <taxon>Dikarya</taxon>
        <taxon>Ascomycota</taxon>
        <taxon>Pezizomycotina</taxon>
        <taxon>Lecanoromycetes</taxon>
        <taxon>OSLEUM clade</taxon>
        <taxon>Lecanoromycetidae</taxon>
        <taxon>Caliciales</taxon>
        <taxon>Physciaceae</taxon>
        <taxon>Heterodermia</taxon>
    </lineage>
</organism>
<feature type="compositionally biased region" description="Basic residues" evidence="1">
    <location>
        <begin position="42"/>
        <end position="61"/>
    </location>
</feature>
<dbReference type="PANTHER" id="PTHR22794:SF2">
    <property type="entry name" value="THAP DOMAIN-CONTAINING PROTEIN 11"/>
    <property type="match status" value="1"/>
</dbReference>
<feature type="region of interest" description="Disordered" evidence="1">
    <location>
        <begin position="1"/>
        <end position="265"/>
    </location>
</feature>
<feature type="region of interest" description="Disordered" evidence="1">
    <location>
        <begin position="505"/>
        <end position="571"/>
    </location>
</feature>
<dbReference type="Proteomes" id="UP000664521">
    <property type="component" value="Unassembled WGS sequence"/>
</dbReference>
<protein>
    <submittedName>
        <fullName evidence="2">Uncharacterized protein</fullName>
    </submittedName>
</protein>
<accession>A0A8H3EIV2</accession>
<feature type="compositionally biased region" description="Polar residues" evidence="1">
    <location>
        <begin position="228"/>
        <end position="241"/>
    </location>
</feature>